<organism evidence="3 4">
    <name type="scientific">Crossiella cryophila</name>
    <dbReference type="NCBI Taxonomy" id="43355"/>
    <lineage>
        <taxon>Bacteria</taxon>
        <taxon>Bacillati</taxon>
        <taxon>Actinomycetota</taxon>
        <taxon>Actinomycetes</taxon>
        <taxon>Pseudonocardiales</taxon>
        <taxon>Pseudonocardiaceae</taxon>
        <taxon>Crossiella</taxon>
    </lineage>
</organism>
<dbReference type="RefSeq" id="WP_185003925.1">
    <property type="nucleotide sequence ID" value="NZ_BAAAUI010000027.1"/>
</dbReference>
<comment type="caution">
    <text evidence="3">The sequence shown here is derived from an EMBL/GenBank/DDBJ whole genome shotgun (WGS) entry which is preliminary data.</text>
</comment>
<dbReference type="EMBL" id="JACHMH010000001">
    <property type="protein sequence ID" value="MBB4678050.1"/>
    <property type="molecule type" value="Genomic_DNA"/>
</dbReference>
<gene>
    <name evidence="3" type="ORF">HNR67_004168</name>
</gene>
<feature type="compositionally biased region" description="Basic and acidic residues" evidence="1">
    <location>
        <begin position="1"/>
        <end position="12"/>
    </location>
</feature>
<feature type="transmembrane region" description="Helical" evidence="2">
    <location>
        <begin position="81"/>
        <end position="99"/>
    </location>
</feature>
<name>A0A7W7FUG9_9PSEU</name>
<keyword evidence="4" id="KW-1185">Reference proteome</keyword>
<evidence type="ECO:0008006" key="5">
    <source>
        <dbReference type="Google" id="ProtNLM"/>
    </source>
</evidence>
<evidence type="ECO:0000313" key="3">
    <source>
        <dbReference type="EMBL" id="MBB4678050.1"/>
    </source>
</evidence>
<evidence type="ECO:0000256" key="2">
    <source>
        <dbReference type="SAM" id="Phobius"/>
    </source>
</evidence>
<feature type="transmembrane region" description="Helical" evidence="2">
    <location>
        <begin position="55"/>
        <end position="75"/>
    </location>
</feature>
<dbReference type="Proteomes" id="UP000533598">
    <property type="component" value="Unassembled WGS sequence"/>
</dbReference>
<feature type="region of interest" description="Disordered" evidence="1">
    <location>
        <begin position="1"/>
        <end position="29"/>
    </location>
</feature>
<keyword evidence="2" id="KW-0472">Membrane</keyword>
<accession>A0A7W7FUG9</accession>
<reference evidence="3 4" key="1">
    <citation type="submission" date="2020-08" db="EMBL/GenBank/DDBJ databases">
        <title>Sequencing the genomes of 1000 actinobacteria strains.</title>
        <authorList>
            <person name="Klenk H.-P."/>
        </authorList>
    </citation>
    <scope>NUCLEOTIDE SEQUENCE [LARGE SCALE GENOMIC DNA]</scope>
    <source>
        <strain evidence="3 4">DSM 44230</strain>
    </source>
</reference>
<evidence type="ECO:0000313" key="4">
    <source>
        <dbReference type="Proteomes" id="UP000533598"/>
    </source>
</evidence>
<sequence>MQWRRGGWEREAPPTQVNPVLTDPTKRSATRQMAAPKVANPLAYDLDFGAASARWLLLAGAVFGLATVACAAVIANGDAKGTTWLAQLIFAALFIWSVFSIRGTLRGRGVIATGDALSWRSDGSVHRIPWSEIGAIGVGTLPWFNHASLVHPEQREALEFFPADPSFPARNPALDRWRVEEEPPMPGMPGTRYRFPFPPFTRLPKRIEQAVQEIQPKRWHGRYPRTHA</sequence>
<dbReference type="AlphaFoldDB" id="A0A7W7FUG9"/>
<protein>
    <recommendedName>
        <fullName evidence="5">PH domain-containing protein</fullName>
    </recommendedName>
</protein>
<keyword evidence="2" id="KW-1133">Transmembrane helix</keyword>
<proteinExistence type="predicted"/>
<evidence type="ECO:0000256" key="1">
    <source>
        <dbReference type="SAM" id="MobiDB-lite"/>
    </source>
</evidence>
<keyword evidence="2" id="KW-0812">Transmembrane</keyword>